<protein>
    <submittedName>
        <fullName evidence="2">RutC family protein PYRAB12510</fullName>
    </submittedName>
</protein>
<dbReference type="PANTHER" id="PTHR11803">
    <property type="entry name" value="2-IMINOBUTANOATE/2-IMINOPROPANOATE DEAMINASE RIDA"/>
    <property type="match status" value="1"/>
</dbReference>
<dbReference type="Gene3D" id="3.30.1330.40">
    <property type="entry name" value="RutC-like"/>
    <property type="match status" value="1"/>
</dbReference>
<sequence>MPQKEIITHPQIAQGSNPLSQATRFGNLVYVQGCTGRHPTTGVNGSDIREQTRFALERIKMILEEAGSSLDNVLSNTCYVTTRDDLPGFNETYAEFFPKDYPARTTIIVQFGQPDNLVEITTTACIPS</sequence>
<comment type="caution">
    <text evidence="2">The sequence shown here is derived from an EMBL/GenBank/DDBJ whole genome shotgun (WGS) entry which is preliminary data.</text>
</comment>
<dbReference type="Proteomes" id="UP001174909">
    <property type="component" value="Unassembled WGS sequence"/>
</dbReference>
<dbReference type="InterPro" id="IPR006175">
    <property type="entry name" value="YjgF/YER057c/UK114"/>
</dbReference>
<evidence type="ECO:0000313" key="3">
    <source>
        <dbReference type="Proteomes" id="UP001174909"/>
    </source>
</evidence>
<dbReference type="GO" id="GO:0019239">
    <property type="term" value="F:deaminase activity"/>
    <property type="evidence" value="ECO:0007669"/>
    <property type="project" value="TreeGrafter"/>
</dbReference>
<dbReference type="Pfam" id="PF01042">
    <property type="entry name" value="Ribonuc_L-PSP"/>
    <property type="match status" value="1"/>
</dbReference>
<accession>A0AA35R6D9</accession>
<comment type="similarity">
    <text evidence="1">Belongs to the RutC family.</text>
</comment>
<dbReference type="CDD" id="cd00448">
    <property type="entry name" value="YjgF_YER057c_UK114_family"/>
    <property type="match status" value="1"/>
</dbReference>
<dbReference type="InterPro" id="IPR035959">
    <property type="entry name" value="RutC-like_sf"/>
</dbReference>
<dbReference type="AlphaFoldDB" id="A0AA35R6D9"/>
<dbReference type="GO" id="GO:0005829">
    <property type="term" value="C:cytosol"/>
    <property type="evidence" value="ECO:0007669"/>
    <property type="project" value="TreeGrafter"/>
</dbReference>
<evidence type="ECO:0000313" key="2">
    <source>
        <dbReference type="EMBL" id="CAI8004697.1"/>
    </source>
</evidence>
<proteinExistence type="inferred from homology"/>
<reference evidence="2" key="1">
    <citation type="submission" date="2023-03" db="EMBL/GenBank/DDBJ databases">
        <authorList>
            <person name="Steffen K."/>
            <person name="Cardenas P."/>
        </authorList>
    </citation>
    <scope>NUCLEOTIDE SEQUENCE</scope>
</reference>
<name>A0AA35R6D9_GEOBA</name>
<keyword evidence="3" id="KW-1185">Reference proteome</keyword>
<dbReference type="SUPFAM" id="SSF55298">
    <property type="entry name" value="YjgF-like"/>
    <property type="match status" value="1"/>
</dbReference>
<gene>
    <name evidence="2" type="ORF">GBAR_LOCUS3981</name>
</gene>
<organism evidence="2 3">
    <name type="scientific">Geodia barretti</name>
    <name type="common">Barrett's horny sponge</name>
    <dbReference type="NCBI Taxonomy" id="519541"/>
    <lineage>
        <taxon>Eukaryota</taxon>
        <taxon>Metazoa</taxon>
        <taxon>Porifera</taxon>
        <taxon>Demospongiae</taxon>
        <taxon>Heteroscleromorpha</taxon>
        <taxon>Tetractinellida</taxon>
        <taxon>Astrophorina</taxon>
        <taxon>Geodiidae</taxon>
        <taxon>Geodia</taxon>
    </lineage>
</organism>
<dbReference type="EMBL" id="CASHTH010000569">
    <property type="protein sequence ID" value="CAI8004697.1"/>
    <property type="molecule type" value="Genomic_DNA"/>
</dbReference>
<evidence type="ECO:0000256" key="1">
    <source>
        <dbReference type="ARBA" id="ARBA00010552"/>
    </source>
</evidence>
<dbReference type="PANTHER" id="PTHR11803:SF58">
    <property type="entry name" value="PROTEIN HMF1-RELATED"/>
    <property type="match status" value="1"/>
</dbReference>